<dbReference type="SUPFAM" id="SSF51905">
    <property type="entry name" value="FAD/NAD(P)-binding domain"/>
    <property type="match status" value="1"/>
</dbReference>
<evidence type="ECO:0000313" key="4">
    <source>
        <dbReference type="Proteomes" id="UP000831759"/>
    </source>
</evidence>
<proteinExistence type="predicted"/>
<dbReference type="EMBL" id="CP094619">
    <property type="protein sequence ID" value="UQN37053.1"/>
    <property type="molecule type" value="Genomic_DNA"/>
</dbReference>
<evidence type="ECO:0000259" key="2">
    <source>
        <dbReference type="Pfam" id="PF01266"/>
    </source>
</evidence>
<gene>
    <name evidence="3" type="ORF">MTR80_04935</name>
</gene>
<keyword evidence="4" id="KW-1185">Reference proteome</keyword>
<reference evidence="3 4" key="1">
    <citation type="journal article" date="2022" name="Int. J. Syst. Evol. Microbiol.">
        <title>Characterization of Alcaligenes aquatilis as a novel member of heterotrophic nitrifier-aerobic denitrifier and its performance in treating piggery wastewater.</title>
        <authorList>
            <person name="Cao X."/>
            <person name="Zhao B."/>
            <person name="Wu Y."/>
            <person name="Huang J."/>
            <person name="Wang H."/>
            <person name="Sun X."/>
            <person name="Li S."/>
        </authorList>
    </citation>
    <scope>NUCLEOTIDE SEQUENCE [LARGE SCALE GENOMIC DNA]</scope>
    <source>
        <strain evidence="3 4">AS1</strain>
    </source>
</reference>
<organism evidence="3 4">
    <name type="scientific">Alcaligenes aquatilis</name>
    <dbReference type="NCBI Taxonomy" id="323284"/>
    <lineage>
        <taxon>Bacteria</taxon>
        <taxon>Pseudomonadati</taxon>
        <taxon>Pseudomonadota</taxon>
        <taxon>Betaproteobacteria</taxon>
        <taxon>Burkholderiales</taxon>
        <taxon>Alcaligenaceae</taxon>
        <taxon>Alcaligenes</taxon>
    </lineage>
</organism>
<sequence>MSIILPRDDSRCGWYKLLTVNRPSRQIHGTQAADVVIVGAGFVGLAAARAYALLKPQHRVVLLEALKVGQGASGRNSGFLIDLPHKRDLEFGSLERKKKIYRLNLEAIEDLRSAVQQHQIHCDWEEAGKYQVAVGQRGISFLNDYASLLDDFDYPYQRIEGQSLARVLGSTYYSQAIYTERSVLVQPAALVNGLAEHLPANVELYEEHPVLEFKQHNGQYHIHTQDAVFQSPKVILATNIFTQEFGYLRSRMLPTMTYASMTRALSPQEMQLFREQHSWGATPADHGGTTLRLTRDRRLVIRNSYQFVPKYHDDLQSRRAIRDSHLQGLQARYPSLENLTLDYTWGGACALSRNYQPFFGQLDSNLYFSGVHQSVGATRGSITGKLLAQLALGEHSGSLSDMLEISQKPAINPPEPFLSIGVNARMALARRASASEL</sequence>
<accession>A0ABY4NJ49</accession>
<evidence type="ECO:0000313" key="3">
    <source>
        <dbReference type="EMBL" id="UQN37053.1"/>
    </source>
</evidence>
<dbReference type="Proteomes" id="UP000831759">
    <property type="component" value="Chromosome"/>
</dbReference>
<dbReference type="PANTHER" id="PTHR13847">
    <property type="entry name" value="SARCOSINE DEHYDROGENASE-RELATED"/>
    <property type="match status" value="1"/>
</dbReference>
<dbReference type="RefSeq" id="WP_249461537.1">
    <property type="nucleotide sequence ID" value="NZ_CP094619.1"/>
</dbReference>
<dbReference type="PANTHER" id="PTHR13847:SF281">
    <property type="entry name" value="FAD DEPENDENT OXIDOREDUCTASE DOMAIN-CONTAINING PROTEIN"/>
    <property type="match status" value="1"/>
</dbReference>
<dbReference type="Gene3D" id="3.50.50.60">
    <property type="entry name" value="FAD/NAD(P)-binding domain"/>
    <property type="match status" value="1"/>
</dbReference>
<dbReference type="InterPro" id="IPR006076">
    <property type="entry name" value="FAD-dep_OxRdtase"/>
</dbReference>
<keyword evidence="1" id="KW-0560">Oxidoreductase</keyword>
<evidence type="ECO:0000256" key="1">
    <source>
        <dbReference type="ARBA" id="ARBA00023002"/>
    </source>
</evidence>
<protein>
    <submittedName>
        <fullName evidence="3">FAD-binding oxidoreductase</fullName>
    </submittedName>
</protein>
<feature type="domain" description="FAD dependent oxidoreductase" evidence="2">
    <location>
        <begin position="34"/>
        <end position="390"/>
    </location>
</feature>
<name>A0ABY4NJ49_9BURK</name>
<dbReference type="GeneID" id="96868261"/>
<dbReference type="Gene3D" id="3.30.9.10">
    <property type="entry name" value="D-Amino Acid Oxidase, subunit A, domain 2"/>
    <property type="match status" value="1"/>
</dbReference>
<dbReference type="InterPro" id="IPR036188">
    <property type="entry name" value="FAD/NAD-bd_sf"/>
</dbReference>
<dbReference type="Pfam" id="PF01266">
    <property type="entry name" value="DAO"/>
    <property type="match status" value="1"/>
</dbReference>